<protein>
    <submittedName>
        <fullName evidence="9">Carbohydrate ABC transporter permease</fullName>
    </submittedName>
</protein>
<keyword evidence="6 7" id="KW-0472">Membrane</keyword>
<dbReference type="Proteomes" id="UP001501237">
    <property type="component" value="Unassembled WGS sequence"/>
</dbReference>
<evidence type="ECO:0000259" key="8">
    <source>
        <dbReference type="PROSITE" id="PS50928"/>
    </source>
</evidence>
<reference evidence="10" key="1">
    <citation type="journal article" date="2019" name="Int. J. Syst. Evol. Microbiol.">
        <title>The Global Catalogue of Microorganisms (GCM) 10K type strain sequencing project: providing services to taxonomists for standard genome sequencing and annotation.</title>
        <authorList>
            <consortium name="The Broad Institute Genomics Platform"/>
            <consortium name="The Broad Institute Genome Sequencing Center for Infectious Disease"/>
            <person name="Wu L."/>
            <person name="Ma J."/>
        </authorList>
    </citation>
    <scope>NUCLEOTIDE SEQUENCE [LARGE SCALE GENOMIC DNA]</scope>
    <source>
        <strain evidence="10">JCM 9377</strain>
    </source>
</reference>
<evidence type="ECO:0000256" key="2">
    <source>
        <dbReference type="ARBA" id="ARBA00022448"/>
    </source>
</evidence>
<dbReference type="SUPFAM" id="SSF161098">
    <property type="entry name" value="MetI-like"/>
    <property type="match status" value="1"/>
</dbReference>
<evidence type="ECO:0000313" key="10">
    <source>
        <dbReference type="Proteomes" id="UP001501237"/>
    </source>
</evidence>
<dbReference type="InterPro" id="IPR000515">
    <property type="entry name" value="MetI-like"/>
</dbReference>
<feature type="transmembrane region" description="Helical" evidence="7">
    <location>
        <begin position="207"/>
        <end position="226"/>
    </location>
</feature>
<evidence type="ECO:0000256" key="4">
    <source>
        <dbReference type="ARBA" id="ARBA00022692"/>
    </source>
</evidence>
<dbReference type="PANTHER" id="PTHR43744:SF12">
    <property type="entry name" value="ABC TRANSPORTER PERMEASE PROTEIN MG189-RELATED"/>
    <property type="match status" value="1"/>
</dbReference>
<comment type="caution">
    <text evidence="9">The sequence shown here is derived from an EMBL/GenBank/DDBJ whole genome shotgun (WGS) entry which is preliminary data.</text>
</comment>
<gene>
    <name evidence="9" type="ORF">GCM10010468_79160</name>
</gene>
<feature type="transmembrane region" description="Helical" evidence="7">
    <location>
        <begin position="155"/>
        <end position="174"/>
    </location>
</feature>
<dbReference type="CDD" id="cd06261">
    <property type="entry name" value="TM_PBP2"/>
    <property type="match status" value="1"/>
</dbReference>
<evidence type="ECO:0000256" key="3">
    <source>
        <dbReference type="ARBA" id="ARBA00022475"/>
    </source>
</evidence>
<keyword evidence="10" id="KW-1185">Reference proteome</keyword>
<dbReference type="Pfam" id="PF00528">
    <property type="entry name" value="BPD_transp_1"/>
    <property type="match status" value="1"/>
</dbReference>
<keyword evidence="5 7" id="KW-1133">Transmembrane helix</keyword>
<organism evidence="9 10">
    <name type="scientific">Actinocorallia longicatena</name>
    <dbReference type="NCBI Taxonomy" id="111803"/>
    <lineage>
        <taxon>Bacteria</taxon>
        <taxon>Bacillati</taxon>
        <taxon>Actinomycetota</taxon>
        <taxon>Actinomycetes</taxon>
        <taxon>Streptosporangiales</taxon>
        <taxon>Thermomonosporaceae</taxon>
        <taxon>Actinocorallia</taxon>
    </lineage>
</organism>
<feature type="domain" description="ABC transmembrane type-1" evidence="8">
    <location>
        <begin position="90"/>
        <end position="283"/>
    </location>
</feature>
<evidence type="ECO:0000313" key="9">
    <source>
        <dbReference type="EMBL" id="GAA3241779.1"/>
    </source>
</evidence>
<dbReference type="PROSITE" id="PS50928">
    <property type="entry name" value="ABC_TM1"/>
    <property type="match status" value="1"/>
</dbReference>
<keyword evidence="4 7" id="KW-0812">Transmembrane</keyword>
<dbReference type="EMBL" id="BAAAUV010000047">
    <property type="protein sequence ID" value="GAA3241779.1"/>
    <property type="molecule type" value="Genomic_DNA"/>
</dbReference>
<comment type="subcellular location">
    <subcellularLocation>
        <location evidence="1 7">Cell membrane</location>
        <topology evidence="1 7">Multi-pass membrane protein</topology>
    </subcellularLocation>
</comment>
<dbReference type="PANTHER" id="PTHR43744">
    <property type="entry name" value="ABC TRANSPORTER PERMEASE PROTEIN MG189-RELATED-RELATED"/>
    <property type="match status" value="1"/>
</dbReference>
<dbReference type="InterPro" id="IPR035906">
    <property type="entry name" value="MetI-like_sf"/>
</dbReference>
<evidence type="ECO:0000256" key="1">
    <source>
        <dbReference type="ARBA" id="ARBA00004651"/>
    </source>
</evidence>
<evidence type="ECO:0000256" key="7">
    <source>
        <dbReference type="RuleBase" id="RU363032"/>
    </source>
</evidence>
<evidence type="ECO:0000256" key="5">
    <source>
        <dbReference type="ARBA" id="ARBA00022989"/>
    </source>
</evidence>
<feature type="transmembrane region" description="Helical" evidence="7">
    <location>
        <begin position="94"/>
        <end position="115"/>
    </location>
</feature>
<dbReference type="RefSeq" id="WP_344839478.1">
    <property type="nucleotide sequence ID" value="NZ_BAAAUV010000047.1"/>
</dbReference>
<accession>A0ABP6QPG0</accession>
<comment type="similarity">
    <text evidence="7">Belongs to the binding-protein-dependent transport system permease family.</text>
</comment>
<proteinExistence type="inferred from homology"/>
<feature type="transmembrane region" description="Helical" evidence="7">
    <location>
        <begin position="260"/>
        <end position="283"/>
    </location>
</feature>
<sequence length="297" mass="32876">MSLALGRRAPAHAASARRTRRPLMARGVLNGLLAVFTVYTVMPLAWLVIAATKDAGDLFAHPGFALGDLNLVTNLRLLFTYDNGIYLRWFGNSFIYSVLGSLAGTMLSVMVGYAFDKYDFRFKEKLFGFILLGVLVPAAATQLPLYLMFSQAGLLNTYWCVLLPALVNPFGVYLSRVFSEGYVPDEVLEASRMDGAGEFTIFRRVSLPMLGPGFITIFLFSFTGSWNNFFTPLVMLSRDDLYPVNLGLYAWNSTTSQTPLYYQLSITGSLVAVIPLIVAFIMLQRFWKAGLTAGAVK</sequence>
<feature type="transmembrane region" description="Helical" evidence="7">
    <location>
        <begin position="27"/>
        <end position="49"/>
    </location>
</feature>
<keyword evidence="2 7" id="KW-0813">Transport</keyword>
<keyword evidence="3" id="KW-1003">Cell membrane</keyword>
<evidence type="ECO:0000256" key="6">
    <source>
        <dbReference type="ARBA" id="ARBA00023136"/>
    </source>
</evidence>
<dbReference type="Gene3D" id="1.10.3720.10">
    <property type="entry name" value="MetI-like"/>
    <property type="match status" value="1"/>
</dbReference>
<feature type="transmembrane region" description="Helical" evidence="7">
    <location>
        <begin position="127"/>
        <end position="149"/>
    </location>
</feature>
<name>A0ABP6QPG0_9ACTN</name>